<gene>
    <name evidence="2" type="ORF">BG845_04075</name>
</gene>
<feature type="transmembrane region" description="Helical" evidence="1">
    <location>
        <begin position="76"/>
        <end position="93"/>
    </location>
</feature>
<accession>A0A1Y2MUA5</accession>
<keyword evidence="1" id="KW-1133">Transmembrane helix</keyword>
<keyword evidence="1" id="KW-0472">Membrane</keyword>
<evidence type="ECO:0000313" key="2">
    <source>
        <dbReference type="EMBL" id="OSY38559.1"/>
    </source>
</evidence>
<proteinExistence type="predicted"/>
<evidence type="ECO:0000313" key="3">
    <source>
        <dbReference type="Proteomes" id="UP000194360"/>
    </source>
</evidence>
<keyword evidence="3" id="KW-1185">Reference proteome</keyword>
<dbReference type="Proteomes" id="UP000194360">
    <property type="component" value="Unassembled WGS sequence"/>
</dbReference>
<feature type="transmembrane region" description="Helical" evidence="1">
    <location>
        <begin position="35"/>
        <end position="56"/>
    </location>
</feature>
<dbReference type="OrthoDB" id="4773013at2"/>
<sequence>MSERRTSRTVAAPELSDELTRIAWRVERWIDPGPAAVVVGAAVAAVSASLLMPWSVRADGWQILTGHVDMGPLPRLFTIAVVVGLVASALALFTRHWPLAWTAATVCGIAALSGLWAVWSRQTAAGADIGPGLVVTVLAISVLFVTWAWIVVAAGPRAATVRPA</sequence>
<reference evidence="2 3" key="1">
    <citation type="submission" date="2016-09" db="EMBL/GenBank/DDBJ databases">
        <title>Pseudonocardia autotrophica DSM535, a candidate organism with high potential of specific P450 cytochromes.</title>
        <authorList>
            <person name="Grumaz C."/>
            <person name="Vainshtein Y."/>
            <person name="Kirstahler P."/>
            <person name="Sohn K."/>
        </authorList>
    </citation>
    <scope>NUCLEOTIDE SEQUENCE [LARGE SCALE GENOMIC DNA]</scope>
    <source>
        <strain evidence="2 3">DSM 535</strain>
    </source>
</reference>
<name>A0A1Y2MUA5_PSEAH</name>
<dbReference type="RefSeq" id="WP_085914262.1">
    <property type="nucleotide sequence ID" value="NZ_AP018920.1"/>
</dbReference>
<comment type="caution">
    <text evidence="2">The sequence shown here is derived from an EMBL/GenBank/DDBJ whole genome shotgun (WGS) entry which is preliminary data.</text>
</comment>
<dbReference type="EMBL" id="MIGB01000022">
    <property type="protein sequence ID" value="OSY38559.1"/>
    <property type="molecule type" value="Genomic_DNA"/>
</dbReference>
<dbReference type="AlphaFoldDB" id="A0A1Y2MUA5"/>
<keyword evidence="1" id="KW-0812">Transmembrane</keyword>
<protein>
    <recommendedName>
        <fullName evidence="4">Transmembrane protein</fullName>
    </recommendedName>
</protein>
<feature type="transmembrane region" description="Helical" evidence="1">
    <location>
        <begin position="100"/>
        <end position="119"/>
    </location>
</feature>
<feature type="transmembrane region" description="Helical" evidence="1">
    <location>
        <begin position="131"/>
        <end position="152"/>
    </location>
</feature>
<evidence type="ECO:0000256" key="1">
    <source>
        <dbReference type="SAM" id="Phobius"/>
    </source>
</evidence>
<organism evidence="2 3">
    <name type="scientific">Pseudonocardia autotrophica</name>
    <name type="common">Amycolata autotrophica</name>
    <name type="synonym">Nocardia autotrophica</name>
    <dbReference type="NCBI Taxonomy" id="2074"/>
    <lineage>
        <taxon>Bacteria</taxon>
        <taxon>Bacillati</taxon>
        <taxon>Actinomycetota</taxon>
        <taxon>Actinomycetes</taxon>
        <taxon>Pseudonocardiales</taxon>
        <taxon>Pseudonocardiaceae</taxon>
        <taxon>Pseudonocardia</taxon>
    </lineage>
</organism>
<dbReference type="STRING" id="2074.BG845_04075"/>
<evidence type="ECO:0008006" key="4">
    <source>
        <dbReference type="Google" id="ProtNLM"/>
    </source>
</evidence>